<dbReference type="PANTHER" id="PTHR30250">
    <property type="entry name" value="PST FAMILY PREDICTED COLANIC ACID TRANSPORTER"/>
    <property type="match status" value="1"/>
</dbReference>
<evidence type="ECO:0000313" key="7">
    <source>
        <dbReference type="EMBL" id="SDL48615.1"/>
    </source>
</evidence>
<reference evidence="7 8" key="1">
    <citation type="submission" date="2016-10" db="EMBL/GenBank/DDBJ databases">
        <authorList>
            <person name="de Groot N.N."/>
        </authorList>
    </citation>
    <scope>NUCLEOTIDE SEQUENCE [LARGE SCALE GENOMIC DNA]</scope>
    <source>
        <strain evidence="7 8">CGMCC 1.9159</strain>
    </source>
</reference>
<feature type="transmembrane region" description="Helical" evidence="6">
    <location>
        <begin position="83"/>
        <end position="106"/>
    </location>
</feature>
<evidence type="ECO:0000256" key="5">
    <source>
        <dbReference type="ARBA" id="ARBA00023136"/>
    </source>
</evidence>
<feature type="transmembrane region" description="Helical" evidence="6">
    <location>
        <begin position="380"/>
        <end position="401"/>
    </location>
</feature>
<accession>A0A1G9KGS4</accession>
<evidence type="ECO:0000256" key="1">
    <source>
        <dbReference type="ARBA" id="ARBA00004651"/>
    </source>
</evidence>
<feature type="transmembrane region" description="Helical" evidence="6">
    <location>
        <begin position="354"/>
        <end position="374"/>
    </location>
</feature>
<name>A0A1G9KGS4_9ACTN</name>
<feature type="transmembrane region" description="Helical" evidence="6">
    <location>
        <begin position="323"/>
        <end position="347"/>
    </location>
</feature>
<dbReference type="RefSeq" id="WP_176761710.1">
    <property type="nucleotide sequence ID" value="NZ_FNGP01000003.1"/>
</dbReference>
<protein>
    <submittedName>
        <fullName evidence="7">Membrane protein involved in the export of O-antigen and teichoic acid</fullName>
    </submittedName>
</protein>
<evidence type="ECO:0000313" key="8">
    <source>
        <dbReference type="Proteomes" id="UP000199475"/>
    </source>
</evidence>
<organism evidence="7 8">
    <name type="scientific">Tessaracoccus oleiagri</name>
    <dbReference type="NCBI Taxonomy" id="686624"/>
    <lineage>
        <taxon>Bacteria</taxon>
        <taxon>Bacillati</taxon>
        <taxon>Actinomycetota</taxon>
        <taxon>Actinomycetes</taxon>
        <taxon>Propionibacteriales</taxon>
        <taxon>Propionibacteriaceae</taxon>
        <taxon>Tessaracoccus</taxon>
    </lineage>
</organism>
<feature type="transmembrane region" description="Helical" evidence="6">
    <location>
        <begin position="142"/>
        <end position="164"/>
    </location>
</feature>
<comment type="subcellular location">
    <subcellularLocation>
        <location evidence="1">Cell membrane</location>
        <topology evidence="1">Multi-pass membrane protein</topology>
    </subcellularLocation>
</comment>
<feature type="transmembrane region" description="Helical" evidence="6">
    <location>
        <begin position="12"/>
        <end position="36"/>
    </location>
</feature>
<gene>
    <name evidence="7" type="ORF">SAMN04488242_1613</name>
</gene>
<dbReference type="Pfam" id="PF01943">
    <property type="entry name" value="Polysacc_synt"/>
    <property type="match status" value="1"/>
</dbReference>
<keyword evidence="4 6" id="KW-1133">Transmembrane helix</keyword>
<dbReference type="InterPro" id="IPR002797">
    <property type="entry name" value="Polysacc_synth"/>
</dbReference>
<dbReference type="GO" id="GO:0005886">
    <property type="term" value="C:plasma membrane"/>
    <property type="evidence" value="ECO:0007669"/>
    <property type="project" value="UniProtKB-SubCell"/>
</dbReference>
<feature type="transmembrane region" description="Helical" evidence="6">
    <location>
        <begin position="112"/>
        <end position="130"/>
    </location>
</feature>
<evidence type="ECO:0000256" key="2">
    <source>
        <dbReference type="ARBA" id="ARBA00022475"/>
    </source>
</evidence>
<evidence type="ECO:0000256" key="6">
    <source>
        <dbReference type="SAM" id="Phobius"/>
    </source>
</evidence>
<feature type="transmembrane region" description="Helical" evidence="6">
    <location>
        <begin position="209"/>
        <end position="229"/>
    </location>
</feature>
<feature type="transmembrane region" description="Helical" evidence="6">
    <location>
        <begin position="437"/>
        <end position="455"/>
    </location>
</feature>
<feature type="transmembrane region" description="Helical" evidence="6">
    <location>
        <begin position="48"/>
        <end position="71"/>
    </location>
</feature>
<proteinExistence type="predicted"/>
<dbReference type="PANTHER" id="PTHR30250:SF11">
    <property type="entry name" value="O-ANTIGEN TRANSPORTER-RELATED"/>
    <property type="match status" value="1"/>
</dbReference>
<dbReference type="InterPro" id="IPR050833">
    <property type="entry name" value="Poly_Biosynth_Transport"/>
</dbReference>
<feature type="transmembrane region" description="Helical" evidence="6">
    <location>
        <begin position="170"/>
        <end position="188"/>
    </location>
</feature>
<keyword evidence="2" id="KW-1003">Cell membrane</keyword>
<keyword evidence="3 6" id="KW-0812">Transmembrane</keyword>
<keyword evidence="8" id="KW-1185">Reference proteome</keyword>
<dbReference type="STRING" id="686624.SAMN04488242_1613"/>
<feature type="transmembrane region" description="Helical" evidence="6">
    <location>
        <begin position="413"/>
        <end position="431"/>
    </location>
</feature>
<dbReference type="AlphaFoldDB" id="A0A1G9KGS4"/>
<evidence type="ECO:0000256" key="4">
    <source>
        <dbReference type="ARBA" id="ARBA00022989"/>
    </source>
</evidence>
<feature type="transmembrane region" description="Helical" evidence="6">
    <location>
        <begin position="249"/>
        <end position="270"/>
    </location>
</feature>
<evidence type="ECO:0000256" key="3">
    <source>
        <dbReference type="ARBA" id="ARBA00022692"/>
    </source>
</evidence>
<dbReference type="Proteomes" id="UP000199475">
    <property type="component" value="Unassembled WGS sequence"/>
</dbReference>
<feature type="transmembrane region" description="Helical" evidence="6">
    <location>
        <begin position="291"/>
        <end position="311"/>
    </location>
</feature>
<sequence>MKTIWSFLKNSGIFVLGSVLSRAVGFLMLPILTAYIPPHDMGYYDLSLAYLTIVYEGVFMNIWVVVLRHMYDHEGEDEKARPIAGGLVVFSGSVVCYLSVALVVWLVGDFQYFWLIAAYGLMVSVSYFALYVCRGYRRNLEFAMGGVIAAVVVALVNIVLLVGFGWDFSAMYIAGIAGFLAQVLYLEARVGIIRRLKRSDFASISRRSVWSMVRYAIPIGINAVIFWFVYSFNRVVISQVLTLQENGLFAVAMRWGSILALVLHAMSFAWQDIAFGRSSSDGRFFGRASTVYFVALCGAVALVLPWVKLAFPFLVDDAYERALWVVPTTLIAGVFSGYFNFVVNIFYAIKDSRAIIWGTVVALVVNVAGVYPLIGWLGMQGANLSMALAFLFGTLTLHWILETKIGYRFNHALAGLGLLLPVGATVLYFQASTPINVFVGTVAGIVIFAALWHRFRDPLRAYFRQRTARSS</sequence>
<dbReference type="EMBL" id="FNGP01000003">
    <property type="protein sequence ID" value="SDL48615.1"/>
    <property type="molecule type" value="Genomic_DNA"/>
</dbReference>
<keyword evidence="5 6" id="KW-0472">Membrane</keyword>